<organism evidence="1 2">
    <name type="scientific">Nephila pilipes</name>
    <name type="common">Giant wood spider</name>
    <name type="synonym">Nephila maculata</name>
    <dbReference type="NCBI Taxonomy" id="299642"/>
    <lineage>
        <taxon>Eukaryota</taxon>
        <taxon>Metazoa</taxon>
        <taxon>Ecdysozoa</taxon>
        <taxon>Arthropoda</taxon>
        <taxon>Chelicerata</taxon>
        <taxon>Arachnida</taxon>
        <taxon>Araneae</taxon>
        <taxon>Araneomorphae</taxon>
        <taxon>Entelegynae</taxon>
        <taxon>Araneoidea</taxon>
        <taxon>Nephilidae</taxon>
        <taxon>Nephila</taxon>
    </lineage>
</organism>
<reference evidence="1" key="1">
    <citation type="submission" date="2020-08" db="EMBL/GenBank/DDBJ databases">
        <title>Multicomponent nature underlies the extraordinary mechanical properties of spider dragline silk.</title>
        <authorList>
            <person name="Kono N."/>
            <person name="Nakamura H."/>
            <person name="Mori M."/>
            <person name="Yoshida Y."/>
            <person name="Ohtoshi R."/>
            <person name="Malay A.D."/>
            <person name="Moran D.A.P."/>
            <person name="Tomita M."/>
            <person name="Numata K."/>
            <person name="Arakawa K."/>
        </authorList>
    </citation>
    <scope>NUCLEOTIDE SEQUENCE</scope>
</reference>
<sequence>MESKIILETVKKLVFGRGTRRRVREIYIDMITSLCFCTHPDGKEEETSSFCTKTAKNLPTFLQPTQKRNTSLVIEKKSLSTTCKLIAEENYSPVNEMLGGVVNAAQALKTVGSRSLSGLRVLNLLPDNILLPDTTMSNMDTFSKSVQLLSLIKEVRGKKKF</sequence>
<evidence type="ECO:0000313" key="1">
    <source>
        <dbReference type="EMBL" id="GFU23504.1"/>
    </source>
</evidence>
<gene>
    <name evidence="1" type="ORF">NPIL_55571</name>
</gene>
<name>A0A8X6ULY9_NEPPI</name>
<keyword evidence="2" id="KW-1185">Reference proteome</keyword>
<dbReference type="Proteomes" id="UP000887013">
    <property type="component" value="Unassembled WGS sequence"/>
</dbReference>
<accession>A0A8X6ULY9</accession>
<dbReference type="EMBL" id="BMAW01127975">
    <property type="protein sequence ID" value="GFU23504.1"/>
    <property type="molecule type" value="Genomic_DNA"/>
</dbReference>
<evidence type="ECO:0000313" key="2">
    <source>
        <dbReference type="Proteomes" id="UP000887013"/>
    </source>
</evidence>
<protein>
    <submittedName>
        <fullName evidence="1">Uncharacterized protein</fullName>
    </submittedName>
</protein>
<comment type="caution">
    <text evidence="1">The sequence shown here is derived from an EMBL/GenBank/DDBJ whole genome shotgun (WGS) entry which is preliminary data.</text>
</comment>
<proteinExistence type="predicted"/>
<dbReference type="AlphaFoldDB" id="A0A8X6ULY9"/>